<evidence type="ECO:0000256" key="4">
    <source>
        <dbReference type="ARBA" id="ARBA00023163"/>
    </source>
</evidence>
<dbReference type="AlphaFoldDB" id="A0AAF0R9A3"/>
<evidence type="ECO:0000256" key="6">
    <source>
        <dbReference type="SAM" id="MobiDB-lite"/>
    </source>
</evidence>
<feature type="region of interest" description="Disordered" evidence="6">
    <location>
        <begin position="227"/>
        <end position="479"/>
    </location>
</feature>
<dbReference type="EMBL" id="CP133618">
    <property type="protein sequence ID" value="WMV36695.1"/>
    <property type="molecule type" value="Genomic_DNA"/>
</dbReference>
<dbReference type="Pfam" id="PF01429">
    <property type="entry name" value="MBD"/>
    <property type="match status" value="1"/>
</dbReference>
<dbReference type="InterPro" id="IPR016177">
    <property type="entry name" value="DNA-bd_dom_sf"/>
</dbReference>
<keyword evidence="4" id="KW-0804">Transcription</keyword>
<keyword evidence="3" id="KW-0238">DNA-binding</keyword>
<name>A0AAF0R9A3_SOLVR</name>
<dbReference type="GO" id="GO:0003677">
    <property type="term" value="F:DNA binding"/>
    <property type="evidence" value="ECO:0007669"/>
    <property type="project" value="UniProtKB-KW"/>
</dbReference>
<dbReference type="Proteomes" id="UP001234989">
    <property type="component" value="Chromosome 7"/>
</dbReference>
<gene>
    <name evidence="8" type="ORF">MTR67_030080</name>
</gene>
<dbReference type="GO" id="GO:0005634">
    <property type="term" value="C:nucleus"/>
    <property type="evidence" value="ECO:0007669"/>
    <property type="project" value="UniProtKB-SubCell"/>
</dbReference>
<evidence type="ECO:0000256" key="1">
    <source>
        <dbReference type="ARBA" id="ARBA00004123"/>
    </source>
</evidence>
<dbReference type="PANTHER" id="PTHR33729">
    <property type="entry name" value="METHYL-CPG BINDING DOMAIN CONTAINING PROTEIN, EXPRESSED"/>
    <property type="match status" value="1"/>
</dbReference>
<evidence type="ECO:0000256" key="2">
    <source>
        <dbReference type="ARBA" id="ARBA00023015"/>
    </source>
</evidence>
<feature type="domain" description="MBD" evidence="7">
    <location>
        <begin position="164"/>
        <end position="241"/>
    </location>
</feature>
<keyword evidence="2" id="KW-0805">Transcription regulation</keyword>
<reference evidence="8" key="1">
    <citation type="submission" date="2023-08" db="EMBL/GenBank/DDBJ databases">
        <title>A de novo genome assembly of Solanum verrucosum Schlechtendal, a Mexican diploid species geographically isolated from the other diploid A-genome species in potato relatives.</title>
        <authorList>
            <person name="Hosaka K."/>
        </authorList>
    </citation>
    <scope>NUCLEOTIDE SEQUENCE</scope>
    <source>
        <tissue evidence="8">Young leaves</tissue>
    </source>
</reference>
<dbReference type="InterPro" id="IPR039622">
    <property type="entry name" value="MBD10/11"/>
</dbReference>
<protein>
    <recommendedName>
        <fullName evidence="7">MBD domain-containing protein</fullName>
    </recommendedName>
</protein>
<dbReference type="PANTHER" id="PTHR33729:SF6">
    <property type="entry name" value="METHYL-CPG-BINDING DOMAIN-CONTAINING PROTEIN 11"/>
    <property type="match status" value="1"/>
</dbReference>
<dbReference type="PROSITE" id="PS50982">
    <property type="entry name" value="MBD"/>
    <property type="match status" value="1"/>
</dbReference>
<evidence type="ECO:0000256" key="5">
    <source>
        <dbReference type="ARBA" id="ARBA00023242"/>
    </source>
</evidence>
<evidence type="ECO:0000259" key="7">
    <source>
        <dbReference type="PROSITE" id="PS50982"/>
    </source>
</evidence>
<feature type="compositionally biased region" description="Polar residues" evidence="6">
    <location>
        <begin position="367"/>
        <end position="377"/>
    </location>
</feature>
<dbReference type="SUPFAM" id="SSF54171">
    <property type="entry name" value="DNA-binding domain"/>
    <property type="match status" value="1"/>
</dbReference>
<sequence>MSSSVEMNEVVSIELPAPDGWLKRRQDEKSMEHWFSLAQPGLVSPYVVVRFVNKLYRVYNVALLLLVVHHSILSRLLQKLQPDTERKFPYSDSFGCSMKTFKGRRTSRTLQRISCTLDSVLPCVMMTLIFLKQIQEVETKIEMVNSCIHSSLVSIFCAVTLLSWCCFLSLCKFMPSKWKVNIWSCINLFLPKKGGTPKKNEIVFTAPTGEEITTKKQLQQYLKSHPGGPAITEFDWGSGEAPRRSTRITGKAKTVPLAAESVTPTKRSRKSSASKKDVKDKEDQEETEAAKDVDMPEAEKQEKDDAAVEAKKHEKDVVAVEAEKHEKDVVAVEAEKVVEQKHDEGKDENKDEMPSTTDVGVVKENQAKPTSQGQTEDGPSKDDAVEKDVEMVDHAAEKKDEMHSSVVDVMKENQAGKMGEGQKAEDGPSKEAEVEKDDKMTDCVAEKKDETSDVDAVKSDDPTEDGKAEDAPADVSAADKDVGDAFLVKEVPIGKVADEAEVTDNGIKADEINH</sequence>
<dbReference type="InterPro" id="IPR001739">
    <property type="entry name" value="Methyl_CpG_DNA-bd"/>
</dbReference>
<dbReference type="Gene3D" id="3.30.890.10">
    <property type="entry name" value="Methyl-cpg-binding Protein 2, Chain A"/>
    <property type="match status" value="1"/>
</dbReference>
<evidence type="ECO:0000313" key="9">
    <source>
        <dbReference type="Proteomes" id="UP001234989"/>
    </source>
</evidence>
<feature type="compositionally biased region" description="Basic and acidic residues" evidence="6">
    <location>
        <begin position="274"/>
        <end position="353"/>
    </location>
</feature>
<accession>A0AAF0R9A3</accession>
<feature type="compositionally biased region" description="Basic and acidic residues" evidence="6">
    <location>
        <begin position="378"/>
        <end position="403"/>
    </location>
</feature>
<keyword evidence="9" id="KW-1185">Reference proteome</keyword>
<proteinExistence type="predicted"/>
<comment type="subcellular location">
    <subcellularLocation>
        <location evidence="1">Nucleus</location>
    </subcellularLocation>
</comment>
<evidence type="ECO:0000313" key="8">
    <source>
        <dbReference type="EMBL" id="WMV36695.1"/>
    </source>
</evidence>
<organism evidence="8 9">
    <name type="scientific">Solanum verrucosum</name>
    <dbReference type="NCBI Taxonomy" id="315347"/>
    <lineage>
        <taxon>Eukaryota</taxon>
        <taxon>Viridiplantae</taxon>
        <taxon>Streptophyta</taxon>
        <taxon>Embryophyta</taxon>
        <taxon>Tracheophyta</taxon>
        <taxon>Spermatophyta</taxon>
        <taxon>Magnoliopsida</taxon>
        <taxon>eudicotyledons</taxon>
        <taxon>Gunneridae</taxon>
        <taxon>Pentapetalae</taxon>
        <taxon>asterids</taxon>
        <taxon>lamiids</taxon>
        <taxon>Solanales</taxon>
        <taxon>Solanaceae</taxon>
        <taxon>Solanoideae</taxon>
        <taxon>Solaneae</taxon>
        <taxon>Solanum</taxon>
    </lineage>
</organism>
<feature type="compositionally biased region" description="Basic and acidic residues" evidence="6">
    <location>
        <begin position="420"/>
        <end position="470"/>
    </location>
</feature>
<keyword evidence="5" id="KW-0539">Nucleus</keyword>
<evidence type="ECO:0000256" key="3">
    <source>
        <dbReference type="ARBA" id="ARBA00023125"/>
    </source>
</evidence>